<keyword evidence="3" id="KW-1185">Reference proteome</keyword>
<dbReference type="AlphaFoldDB" id="A0A0P9DDQ5"/>
<accession>A0A0P9DDQ5</accession>
<organism evidence="2 3">
    <name type="scientific">Kouleothrix aurantiaca</name>
    <dbReference type="NCBI Taxonomy" id="186479"/>
    <lineage>
        <taxon>Bacteria</taxon>
        <taxon>Bacillati</taxon>
        <taxon>Chloroflexota</taxon>
        <taxon>Chloroflexia</taxon>
        <taxon>Chloroflexales</taxon>
        <taxon>Roseiflexineae</taxon>
        <taxon>Roseiflexaceae</taxon>
        <taxon>Kouleothrix</taxon>
    </lineage>
</organism>
<dbReference type="EMBL" id="LJCR01000163">
    <property type="protein sequence ID" value="KPV53860.1"/>
    <property type="molecule type" value="Genomic_DNA"/>
</dbReference>
<sequence>MTTDGRGRELRPGLGGLVLDLLVILFWQFIREQHGQVPRDKEIMLELEPSGGGAVIARRTVYSNRCRQMLLDWPGVDAGVAALRAALHGPGAAPYELEIDDVLILGQELEQITEPLYIELRSNGAGCAVSRTARQDDAERRDLASWGLLPGAAQELVWSIDHARQRGIATRQGT</sequence>
<dbReference type="Proteomes" id="UP000050509">
    <property type="component" value="Unassembled WGS sequence"/>
</dbReference>
<evidence type="ECO:0000313" key="3">
    <source>
        <dbReference type="Proteomes" id="UP000050509"/>
    </source>
</evidence>
<feature type="transmembrane region" description="Helical" evidence="1">
    <location>
        <begin position="12"/>
        <end position="30"/>
    </location>
</feature>
<keyword evidence="1" id="KW-1133">Transmembrane helix</keyword>
<evidence type="ECO:0000256" key="1">
    <source>
        <dbReference type="SAM" id="Phobius"/>
    </source>
</evidence>
<evidence type="ECO:0000313" key="2">
    <source>
        <dbReference type="EMBL" id="KPV53860.1"/>
    </source>
</evidence>
<reference evidence="2 3" key="1">
    <citation type="submission" date="2015-09" db="EMBL/GenBank/DDBJ databases">
        <title>Draft genome sequence of Kouleothrix aurantiaca JCM 19913.</title>
        <authorList>
            <person name="Hemp J."/>
        </authorList>
    </citation>
    <scope>NUCLEOTIDE SEQUENCE [LARGE SCALE GENOMIC DNA]</scope>
    <source>
        <strain evidence="2 3">COM-B</strain>
    </source>
</reference>
<name>A0A0P9DDQ5_9CHLR</name>
<keyword evidence="1" id="KW-0812">Transmembrane</keyword>
<protein>
    <submittedName>
        <fullName evidence="2">Uncharacterized protein</fullName>
    </submittedName>
</protein>
<gene>
    <name evidence="2" type="ORF">SE17_07150</name>
</gene>
<proteinExistence type="predicted"/>
<comment type="caution">
    <text evidence="2">The sequence shown here is derived from an EMBL/GenBank/DDBJ whole genome shotgun (WGS) entry which is preliminary data.</text>
</comment>
<keyword evidence="1" id="KW-0472">Membrane</keyword>